<keyword evidence="3" id="KW-0614">Plasmid</keyword>
<dbReference type="EMBL" id="JAPWIS010000017">
    <property type="protein sequence ID" value="MCZ4587601.1"/>
    <property type="molecule type" value="Genomic_DNA"/>
</dbReference>
<evidence type="ECO:0000256" key="1">
    <source>
        <dbReference type="SAM" id="MobiDB-lite"/>
    </source>
</evidence>
<evidence type="ECO:0008006" key="6">
    <source>
        <dbReference type="Google" id="ProtNLM"/>
    </source>
</evidence>
<name>A0AAX3YQB1_RHOOP</name>
<sequence length="299" mass="35030">MQQRGYKWIADEMEKLDPYTDYADIWKLSTCYYVNDFMMNYLYTSAFTHFILPPYGGETVVKTGKVIKHQDTRADDTLHHFWIWFEHGPNSNETAQSVGDVNKIHAALWKRMPGNFAHDDDFVYAMCWLAVEMHRLRLRVGLAGYTEQQKIAFHKYCYELSKLFVSENGPITDQVPDSFEGMLEFADKYEATNWEHSPEGQLAAEALIDQFANRWFPRGARWIGRSMMLSLLDEPCRRVHRIPTPNRFTIKFFEFGFKSILWAKEKVLPDPKMTTPERHRRKAIAKPTPNDRPHSVHAA</sequence>
<dbReference type="AlphaFoldDB" id="A0AAX3YQB1"/>
<dbReference type="Proteomes" id="UP001066327">
    <property type="component" value="Unassembled WGS sequence"/>
</dbReference>
<evidence type="ECO:0000313" key="2">
    <source>
        <dbReference type="EMBL" id="MCZ4587601.1"/>
    </source>
</evidence>
<dbReference type="Proteomes" id="UP001231166">
    <property type="component" value="Plasmid pRho-VOC14-C342"/>
</dbReference>
<feature type="compositionally biased region" description="Basic and acidic residues" evidence="1">
    <location>
        <begin position="289"/>
        <end position="299"/>
    </location>
</feature>
<reference evidence="2" key="1">
    <citation type="submission" date="2022-12" db="EMBL/GenBank/DDBJ databases">
        <authorList>
            <person name="Krivoruchko A.V."/>
            <person name="Elkin A."/>
        </authorList>
    </citation>
    <scope>NUCLEOTIDE SEQUENCE</scope>
    <source>
        <strain evidence="2">IEGM 249</strain>
    </source>
</reference>
<dbReference type="EMBL" id="CP130954">
    <property type="protein sequence ID" value="WLF51403.1"/>
    <property type="molecule type" value="Genomic_DNA"/>
</dbReference>
<evidence type="ECO:0000313" key="5">
    <source>
        <dbReference type="Proteomes" id="UP001231166"/>
    </source>
</evidence>
<keyword evidence="4" id="KW-1185">Reference proteome</keyword>
<evidence type="ECO:0000313" key="4">
    <source>
        <dbReference type="Proteomes" id="UP001066327"/>
    </source>
</evidence>
<evidence type="ECO:0000313" key="3">
    <source>
        <dbReference type="EMBL" id="WLF51403.1"/>
    </source>
</evidence>
<protein>
    <recommendedName>
        <fullName evidence="6">ER-bound oxygenase mpaB/mpaB'/Rubber oxygenase catalytic domain-containing protein</fullName>
    </recommendedName>
</protein>
<proteinExistence type="predicted"/>
<reference evidence="3" key="2">
    <citation type="submission" date="2023-07" db="EMBL/GenBank/DDBJ databases">
        <title>Genomic analysis of Rhodococcus opacus VOC-14 with glycol ethers degradation activity.</title>
        <authorList>
            <person name="Narkevich D.A."/>
            <person name="Hlushen A.M."/>
            <person name="Akhremchuk A.E."/>
            <person name="Sikolenko M.A."/>
            <person name="Valentovich L.N."/>
        </authorList>
    </citation>
    <scope>NUCLEOTIDE SEQUENCE</scope>
    <source>
        <strain evidence="3">VOC-14</strain>
        <plasmid evidence="3">pRho-VOC14-C342</plasmid>
    </source>
</reference>
<gene>
    <name evidence="2" type="ORF">O4328_28600</name>
    <name evidence="3" type="ORF">Q5707_37665</name>
</gene>
<geneLocation type="plasmid" evidence="3 5">
    <name>pRho-VOC14-C342</name>
</geneLocation>
<feature type="region of interest" description="Disordered" evidence="1">
    <location>
        <begin position="271"/>
        <end position="299"/>
    </location>
</feature>
<dbReference type="RefSeq" id="WP_269591954.1">
    <property type="nucleotide sequence ID" value="NZ_CP130954.1"/>
</dbReference>
<accession>A0AAX3YQB1</accession>
<organism evidence="3 5">
    <name type="scientific">Rhodococcus opacus</name>
    <name type="common">Nocardia opaca</name>
    <dbReference type="NCBI Taxonomy" id="37919"/>
    <lineage>
        <taxon>Bacteria</taxon>
        <taxon>Bacillati</taxon>
        <taxon>Actinomycetota</taxon>
        <taxon>Actinomycetes</taxon>
        <taxon>Mycobacteriales</taxon>
        <taxon>Nocardiaceae</taxon>
        <taxon>Rhodococcus</taxon>
    </lineage>
</organism>